<evidence type="ECO:0000313" key="6">
    <source>
        <dbReference type="Proteomes" id="UP000278222"/>
    </source>
</evidence>
<dbReference type="PANTHER" id="PTHR10696">
    <property type="entry name" value="GAMMA-BUTYROBETAINE HYDROXYLASE-RELATED"/>
    <property type="match status" value="1"/>
</dbReference>
<feature type="domain" description="TauD/TfdA-like" evidence="4">
    <location>
        <begin position="55"/>
        <end position="317"/>
    </location>
</feature>
<comment type="caution">
    <text evidence="5">The sequence shown here is derived from an EMBL/GenBank/DDBJ whole genome shotgun (WGS) entry which is preliminary data.</text>
</comment>
<dbReference type="Pfam" id="PF02668">
    <property type="entry name" value="TauD"/>
    <property type="match status" value="1"/>
</dbReference>
<dbReference type="SUPFAM" id="SSF51197">
    <property type="entry name" value="Clavaminate synthase-like"/>
    <property type="match status" value="1"/>
</dbReference>
<dbReference type="GO" id="GO:0017000">
    <property type="term" value="P:antibiotic biosynthetic process"/>
    <property type="evidence" value="ECO:0007669"/>
    <property type="project" value="UniProtKB-KW"/>
</dbReference>
<reference evidence="5 6" key="1">
    <citation type="submission" date="2018-11" db="EMBL/GenBank/DDBJ databases">
        <title>Genomic Encyclopedia of Type Strains, Phase IV (KMG-IV): sequencing the most valuable type-strain genomes for metagenomic binning, comparative biology and taxonomic classification.</title>
        <authorList>
            <person name="Goeker M."/>
        </authorList>
    </citation>
    <scope>NUCLEOTIDE SEQUENCE [LARGE SCALE GENOMIC DNA]</scope>
    <source>
        <strain evidence="5 6">DSM 5900</strain>
    </source>
</reference>
<gene>
    <name evidence="5" type="ORF">EDC65_3893</name>
</gene>
<dbReference type="GO" id="GO:0016706">
    <property type="term" value="F:2-oxoglutarate-dependent dioxygenase activity"/>
    <property type="evidence" value="ECO:0007669"/>
    <property type="project" value="UniProtKB-ARBA"/>
</dbReference>
<dbReference type="PANTHER" id="PTHR10696:SF56">
    <property type="entry name" value="TAUD_TFDA-LIKE DOMAIN-CONTAINING PROTEIN"/>
    <property type="match status" value="1"/>
</dbReference>
<protein>
    <submittedName>
        <fullName evidence="5">TfdA family taurine catabolism dioxygenase TauD</fullName>
    </submittedName>
</protein>
<dbReference type="InterPro" id="IPR050411">
    <property type="entry name" value="AlphaKG_dependent_hydroxylases"/>
</dbReference>
<keyword evidence="2" id="KW-0560">Oxidoreductase</keyword>
<evidence type="ECO:0000256" key="1">
    <source>
        <dbReference type="ARBA" id="ARBA00001954"/>
    </source>
</evidence>
<dbReference type="Proteomes" id="UP000278222">
    <property type="component" value="Unassembled WGS sequence"/>
</dbReference>
<keyword evidence="3" id="KW-0045">Antibiotic biosynthesis</keyword>
<proteinExistence type="predicted"/>
<dbReference type="EMBL" id="RJKX01000015">
    <property type="protein sequence ID" value="ROP84539.1"/>
    <property type="molecule type" value="Genomic_DNA"/>
</dbReference>
<dbReference type="InterPro" id="IPR003819">
    <property type="entry name" value="TauD/TfdA-like"/>
</dbReference>
<keyword evidence="5" id="KW-0223">Dioxygenase</keyword>
<accession>A0A3N1L0I4</accession>
<dbReference type="Gene3D" id="3.60.130.10">
    <property type="entry name" value="Clavaminate synthase-like"/>
    <property type="match status" value="1"/>
</dbReference>
<keyword evidence="6" id="KW-1185">Reference proteome</keyword>
<evidence type="ECO:0000313" key="5">
    <source>
        <dbReference type="EMBL" id="ROP84539.1"/>
    </source>
</evidence>
<evidence type="ECO:0000256" key="3">
    <source>
        <dbReference type="ARBA" id="ARBA00023194"/>
    </source>
</evidence>
<dbReference type="AlphaFoldDB" id="A0A3N1L0I4"/>
<organism evidence="5 6">
    <name type="scientific">Stella humosa</name>
    <dbReference type="NCBI Taxonomy" id="94"/>
    <lineage>
        <taxon>Bacteria</taxon>
        <taxon>Pseudomonadati</taxon>
        <taxon>Pseudomonadota</taxon>
        <taxon>Alphaproteobacteria</taxon>
        <taxon>Rhodospirillales</taxon>
        <taxon>Stellaceae</taxon>
        <taxon>Stella</taxon>
    </lineage>
</organism>
<name>A0A3N1L0I4_9PROT</name>
<evidence type="ECO:0000256" key="2">
    <source>
        <dbReference type="ARBA" id="ARBA00023002"/>
    </source>
</evidence>
<dbReference type="InterPro" id="IPR042098">
    <property type="entry name" value="TauD-like_sf"/>
</dbReference>
<sequence>MTEMLHLPVTDRSAWKVADMERDRSWVYELTADALAEIDGAIAAVGARGLRAGEFAAADFDLPILKGVMRSVLDQVQNGRGAALIRGLPVEKYDADVLSSLLWGLGIQIGRPLPQRASLNLGGVRDNLIAHITDQGLDYNAPNVNGSATSAEQLPHTDPADVVALLCVRKARSGGISRVVSAVTLHNDVLERAPDLLGPLYDGYLYDMRGDAANSSGQEVTDGRIPIFTYHAGKLSCVFNAKMIETAQRKLGTALPMRERAALDLLLERALAPENRLDMDLQPGDLQIISNYTMLHARTGWVEQADPALRRLMLRLWLRVEGFRDIAPGVASGYVRGSTVDVGAAAAQY</sequence>
<dbReference type="RefSeq" id="WP_123692542.1">
    <property type="nucleotide sequence ID" value="NZ_AP019700.1"/>
</dbReference>
<dbReference type="OrthoDB" id="5491415at2"/>
<evidence type="ECO:0000259" key="4">
    <source>
        <dbReference type="Pfam" id="PF02668"/>
    </source>
</evidence>
<comment type="cofactor">
    <cofactor evidence="1">
        <name>Fe(2+)</name>
        <dbReference type="ChEBI" id="CHEBI:29033"/>
    </cofactor>
</comment>